<feature type="transmembrane region" description="Helical" evidence="8">
    <location>
        <begin position="300"/>
        <end position="325"/>
    </location>
</feature>
<feature type="transmembrane region" description="Helical" evidence="8">
    <location>
        <begin position="337"/>
        <end position="354"/>
    </location>
</feature>
<organism evidence="9 10">
    <name type="scientific">Lysobacter spongiicola DSM 21749</name>
    <dbReference type="NCBI Taxonomy" id="1122188"/>
    <lineage>
        <taxon>Bacteria</taxon>
        <taxon>Pseudomonadati</taxon>
        <taxon>Pseudomonadota</taxon>
        <taxon>Gammaproteobacteria</taxon>
        <taxon>Lysobacterales</taxon>
        <taxon>Lysobacteraceae</taxon>
        <taxon>Novilysobacter</taxon>
    </lineage>
</organism>
<feature type="transmembrane region" description="Helical" evidence="8">
    <location>
        <begin position="268"/>
        <end position="288"/>
    </location>
</feature>
<evidence type="ECO:0000313" key="9">
    <source>
        <dbReference type="EMBL" id="SKA24048.1"/>
    </source>
</evidence>
<dbReference type="Proteomes" id="UP000190061">
    <property type="component" value="Unassembled WGS sequence"/>
</dbReference>
<keyword evidence="10" id="KW-1185">Reference proteome</keyword>
<sequence length="565" mass="61273">MSKRFVQDGWLLAAVGMVFLLVGGYYFTGLYCSDDTRYMLGAIRLAVGEPISTASLAERRVMFLLPAALFHAFGWKADLLAAPYLLFFVGTGCSGYLLARRLLPRAGAALAMLLAAAQPVLFLYAGAMLPDIAGTFFIVLALLLLVLWLEAVEVGAGWRRELLLAAGVGGAMATSLTIKESGLVLLVVPVVVIALASWRRGASRILPVITALLLGFAAVLVVEAAVFRLTAGHWYSSLLSLSTPHDMQAYTQAQGLDPIARLGTLRAILSPVTKGLFLLAGLSSLHLARAWHSGRLPHTGALGWLVVVFGWSWPLLAFTLGSVSLTEYRPAVMQERYYAPAIIPAAILAADLVRHIAFAGAARFRWVGPIAAAVLSVWLLSAPYSMWADRGLIYAAGAKEAFLLARRDAARRFPGVPLYDVASGWNADLGRCRALLVPVLPGGEERLSGALAEGADRKGRFFQPEARDLIPPYLVLGHGPFLDEPKRKDWSRNLLQMKREGKLSVEQVGRYCPAKLGSSIEQTWMPRSIASQRTNVSAASQCGAGELRHHEPQYVDLYLVTESRR</sequence>
<dbReference type="EMBL" id="FUXP01000014">
    <property type="protein sequence ID" value="SKA24048.1"/>
    <property type="molecule type" value="Genomic_DNA"/>
</dbReference>
<keyword evidence="3 9" id="KW-0328">Glycosyltransferase</keyword>
<dbReference type="PANTHER" id="PTHR33908">
    <property type="entry name" value="MANNOSYLTRANSFERASE YKCB-RELATED"/>
    <property type="match status" value="1"/>
</dbReference>
<evidence type="ECO:0000256" key="3">
    <source>
        <dbReference type="ARBA" id="ARBA00022676"/>
    </source>
</evidence>
<feature type="transmembrane region" description="Helical" evidence="8">
    <location>
        <begin position="366"/>
        <end position="387"/>
    </location>
</feature>
<feature type="transmembrane region" description="Helical" evidence="8">
    <location>
        <begin position="132"/>
        <end position="149"/>
    </location>
</feature>
<dbReference type="PANTHER" id="PTHR33908:SF11">
    <property type="entry name" value="MEMBRANE PROTEIN"/>
    <property type="match status" value="1"/>
</dbReference>
<feature type="transmembrane region" description="Helical" evidence="8">
    <location>
        <begin position="9"/>
        <end position="28"/>
    </location>
</feature>
<dbReference type="GO" id="GO:0016763">
    <property type="term" value="F:pentosyltransferase activity"/>
    <property type="evidence" value="ECO:0007669"/>
    <property type="project" value="TreeGrafter"/>
</dbReference>
<keyword evidence="4 9" id="KW-0808">Transferase</keyword>
<dbReference type="InterPro" id="IPR050297">
    <property type="entry name" value="LipidA_mod_glycosyltrf_83"/>
</dbReference>
<keyword evidence="2" id="KW-1003">Cell membrane</keyword>
<proteinExistence type="predicted"/>
<evidence type="ECO:0000256" key="5">
    <source>
        <dbReference type="ARBA" id="ARBA00022692"/>
    </source>
</evidence>
<evidence type="ECO:0000256" key="8">
    <source>
        <dbReference type="SAM" id="Phobius"/>
    </source>
</evidence>
<keyword evidence="6 8" id="KW-1133">Transmembrane helix</keyword>
<evidence type="ECO:0000256" key="6">
    <source>
        <dbReference type="ARBA" id="ARBA00022989"/>
    </source>
</evidence>
<keyword evidence="5 8" id="KW-0812">Transmembrane</keyword>
<dbReference type="OrthoDB" id="9831702at2"/>
<feature type="transmembrane region" description="Helical" evidence="8">
    <location>
        <begin position="106"/>
        <end position="126"/>
    </location>
</feature>
<protein>
    <submittedName>
        <fullName evidence="9">Dolichyl-phosphate-mannose-protein mannosyltransferase</fullName>
    </submittedName>
</protein>
<evidence type="ECO:0000313" key="10">
    <source>
        <dbReference type="Proteomes" id="UP000190061"/>
    </source>
</evidence>
<feature type="transmembrane region" description="Helical" evidence="8">
    <location>
        <begin position="182"/>
        <end position="198"/>
    </location>
</feature>
<evidence type="ECO:0000256" key="7">
    <source>
        <dbReference type="ARBA" id="ARBA00023136"/>
    </source>
</evidence>
<dbReference type="AlphaFoldDB" id="A0A1T4S823"/>
<feature type="transmembrane region" description="Helical" evidence="8">
    <location>
        <begin position="205"/>
        <end position="227"/>
    </location>
</feature>
<comment type="subcellular location">
    <subcellularLocation>
        <location evidence="1">Cell membrane</location>
        <topology evidence="1">Multi-pass membrane protein</topology>
    </subcellularLocation>
</comment>
<dbReference type="GO" id="GO:0005886">
    <property type="term" value="C:plasma membrane"/>
    <property type="evidence" value="ECO:0007669"/>
    <property type="project" value="UniProtKB-SubCell"/>
</dbReference>
<keyword evidence="7 8" id="KW-0472">Membrane</keyword>
<evidence type="ECO:0000256" key="1">
    <source>
        <dbReference type="ARBA" id="ARBA00004651"/>
    </source>
</evidence>
<dbReference type="STRING" id="1122188.SAMN02745674_02618"/>
<dbReference type="RefSeq" id="WP_159447401.1">
    <property type="nucleotide sequence ID" value="NZ_FUXP01000014.1"/>
</dbReference>
<feature type="transmembrane region" description="Helical" evidence="8">
    <location>
        <begin position="161"/>
        <end position="176"/>
    </location>
</feature>
<evidence type="ECO:0000256" key="2">
    <source>
        <dbReference type="ARBA" id="ARBA00022475"/>
    </source>
</evidence>
<evidence type="ECO:0000256" key="4">
    <source>
        <dbReference type="ARBA" id="ARBA00022679"/>
    </source>
</evidence>
<dbReference type="GO" id="GO:0009103">
    <property type="term" value="P:lipopolysaccharide biosynthetic process"/>
    <property type="evidence" value="ECO:0007669"/>
    <property type="project" value="UniProtKB-ARBA"/>
</dbReference>
<accession>A0A1T4S823</accession>
<gene>
    <name evidence="9" type="ORF">SAMN02745674_02618</name>
</gene>
<reference evidence="9 10" key="1">
    <citation type="submission" date="2017-02" db="EMBL/GenBank/DDBJ databases">
        <authorList>
            <person name="Peterson S.W."/>
        </authorList>
    </citation>
    <scope>NUCLEOTIDE SEQUENCE [LARGE SCALE GENOMIC DNA]</scope>
    <source>
        <strain evidence="9 10">DSM 21749</strain>
    </source>
</reference>
<name>A0A1T4S823_9GAMM</name>
<feature type="transmembrane region" description="Helical" evidence="8">
    <location>
        <begin position="79"/>
        <end position="99"/>
    </location>
</feature>